<dbReference type="Proteomes" id="UP000286848">
    <property type="component" value="Unassembled WGS sequence"/>
</dbReference>
<protein>
    <recommendedName>
        <fullName evidence="3">N-acetyltransferase domain-containing protein</fullName>
    </recommendedName>
</protein>
<dbReference type="SUPFAM" id="SSF55729">
    <property type="entry name" value="Acyl-CoA N-acyltransferases (Nat)"/>
    <property type="match status" value="1"/>
</dbReference>
<accession>A0A401IUP4</accession>
<gene>
    <name evidence="1" type="ORF">LFYK43_16950</name>
</gene>
<dbReference type="EMBL" id="BFFP01000029">
    <property type="protein sequence ID" value="GBG95236.1"/>
    <property type="molecule type" value="Genomic_DNA"/>
</dbReference>
<evidence type="ECO:0000313" key="2">
    <source>
        <dbReference type="Proteomes" id="UP000286848"/>
    </source>
</evidence>
<reference evidence="1 2" key="1">
    <citation type="journal article" date="2019" name="Int. J. Syst. Evol. Microbiol.">
        <title>Lactobacillus salitolerans sp. nov., a novel lactic acid bacterium isolated from spent mushroom substrates.</title>
        <authorList>
            <person name="Tohno M."/>
            <person name="Tanizawa Y."/>
            <person name="Kojima Y."/>
            <person name="Sakamoto M."/>
            <person name="Nakamura Y."/>
            <person name="Ohkuma M."/>
            <person name="Kobayashi H."/>
        </authorList>
    </citation>
    <scope>NUCLEOTIDE SEQUENCE [LARGE SCALE GENOMIC DNA]</scope>
    <source>
        <strain evidence="1 2">YK43</strain>
    </source>
</reference>
<evidence type="ECO:0000313" key="1">
    <source>
        <dbReference type="EMBL" id="GBG95236.1"/>
    </source>
</evidence>
<keyword evidence="2" id="KW-1185">Reference proteome</keyword>
<dbReference type="RefSeq" id="WP_124977364.1">
    <property type="nucleotide sequence ID" value="NZ_BFFP01000029.1"/>
</dbReference>
<comment type="caution">
    <text evidence="1">The sequence shown here is derived from an EMBL/GenBank/DDBJ whole genome shotgun (WGS) entry which is preliminary data.</text>
</comment>
<name>A0A401IUP4_9LACO</name>
<dbReference type="OrthoDB" id="2249426at2"/>
<evidence type="ECO:0008006" key="3">
    <source>
        <dbReference type="Google" id="ProtNLM"/>
    </source>
</evidence>
<dbReference type="InterPro" id="IPR016181">
    <property type="entry name" value="Acyl_CoA_acyltransferase"/>
</dbReference>
<proteinExistence type="predicted"/>
<dbReference type="Gene3D" id="3.40.630.30">
    <property type="match status" value="1"/>
</dbReference>
<dbReference type="AlphaFoldDB" id="A0A401IUP4"/>
<sequence length="162" mass="18621">MEVDLSNYRPVMTTSYTLDWLTRFKLKEVNFLYRTVSTVPVSMLATAKFVNQTMSQTMRGTTLRWGIKVNHSAELIGVLALTEIDFQDNSAQLDYVLPEKADQLGVLGEIIPHVLEMLAGAVDFQRLFVRHDKYSELEQILVHNGFTLNEKTKNDTWVSFFK</sequence>
<organism evidence="1 2">
    <name type="scientific">Ligilactobacillus salitolerans</name>
    <dbReference type="NCBI Taxonomy" id="1808352"/>
    <lineage>
        <taxon>Bacteria</taxon>
        <taxon>Bacillati</taxon>
        <taxon>Bacillota</taxon>
        <taxon>Bacilli</taxon>
        <taxon>Lactobacillales</taxon>
        <taxon>Lactobacillaceae</taxon>
        <taxon>Ligilactobacillus</taxon>
    </lineage>
</organism>